<evidence type="ECO:0000256" key="8">
    <source>
        <dbReference type="ARBA" id="ARBA00022989"/>
    </source>
</evidence>
<evidence type="ECO:0000313" key="11">
    <source>
        <dbReference type="EMBL" id="MFD1888744.1"/>
    </source>
</evidence>
<keyword evidence="4" id="KW-0328">Glycosyltransferase</keyword>
<keyword evidence="9 10" id="KW-0472">Membrane</keyword>
<keyword evidence="12" id="KW-1185">Reference proteome</keyword>
<dbReference type="EMBL" id="JBHUFZ010000002">
    <property type="protein sequence ID" value="MFD1888744.1"/>
    <property type="molecule type" value="Genomic_DNA"/>
</dbReference>
<evidence type="ECO:0000256" key="7">
    <source>
        <dbReference type="ARBA" id="ARBA00022824"/>
    </source>
</evidence>
<proteinExistence type="predicted"/>
<dbReference type="PANTHER" id="PTHR12468:SF2">
    <property type="entry name" value="GPI MANNOSYLTRANSFERASE 2"/>
    <property type="match status" value="1"/>
</dbReference>
<keyword evidence="6 10" id="KW-0812">Transmembrane</keyword>
<evidence type="ECO:0000256" key="10">
    <source>
        <dbReference type="SAM" id="Phobius"/>
    </source>
</evidence>
<evidence type="ECO:0008006" key="13">
    <source>
        <dbReference type="Google" id="ProtNLM"/>
    </source>
</evidence>
<evidence type="ECO:0000256" key="6">
    <source>
        <dbReference type="ARBA" id="ARBA00022692"/>
    </source>
</evidence>
<name>A0ABW4RRQ2_9ACTN</name>
<dbReference type="PANTHER" id="PTHR12468">
    <property type="entry name" value="GPI MANNOSYLTRANSFERASE 2"/>
    <property type="match status" value="1"/>
</dbReference>
<feature type="transmembrane region" description="Helical" evidence="10">
    <location>
        <begin position="21"/>
        <end position="43"/>
    </location>
</feature>
<keyword evidence="3" id="KW-0337">GPI-anchor biosynthesis</keyword>
<evidence type="ECO:0000256" key="1">
    <source>
        <dbReference type="ARBA" id="ARBA00004477"/>
    </source>
</evidence>
<dbReference type="InterPro" id="IPR007315">
    <property type="entry name" value="PIG-V/Gpi18"/>
</dbReference>
<feature type="transmembrane region" description="Helical" evidence="10">
    <location>
        <begin position="305"/>
        <end position="328"/>
    </location>
</feature>
<keyword evidence="7" id="KW-0256">Endoplasmic reticulum</keyword>
<protein>
    <recommendedName>
        <fullName evidence="13">Integral membrane protein</fullName>
    </recommendedName>
</protein>
<comment type="caution">
    <text evidence="11">The sequence shown here is derived from an EMBL/GenBank/DDBJ whole genome shotgun (WGS) entry which is preliminary data.</text>
</comment>
<keyword evidence="5" id="KW-0808">Transferase</keyword>
<reference evidence="12" key="1">
    <citation type="journal article" date="2019" name="Int. J. Syst. Evol. Microbiol.">
        <title>The Global Catalogue of Microorganisms (GCM) 10K type strain sequencing project: providing services to taxonomists for standard genome sequencing and annotation.</title>
        <authorList>
            <consortium name="The Broad Institute Genomics Platform"/>
            <consortium name="The Broad Institute Genome Sequencing Center for Infectious Disease"/>
            <person name="Wu L."/>
            <person name="Ma J."/>
        </authorList>
    </citation>
    <scope>NUCLEOTIDE SEQUENCE [LARGE SCALE GENOMIC DNA]</scope>
    <source>
        <strain evidence="12">CAIM 431</strain>
    </source>
</reference>
<dbReference type="RefSeq" id="WP_343871827.1">
    <property type="nucleotide sequence ID" value="NZ_BAAAIX010000002.1"/>
</dbReference>
<organism evidence="11 12">
    <name type="scientific">Luteococcus peritonei</name>
    <dbReference type="NCBI Taxonomy" id="88874"/>
    <lineage>
        <taxon>Bacteria</taxon>
        <taxon>Bacillati</taxon>
        <taxon>Actinomycetota</taxon>
        <taxon>Actinomycetes</taxon>
        <taxon>Propionibacteriales</taxon>
        <taxon>Propionibacteriaceae</taxon>
        <taxon>Luteococcus</taxon>
    </lineage>
</organism>
<evidence type="ECO:0000256" key="5">
    <source>
        <dbReference type="ARBA" id="ARBA00022679"/>
    </source>
</evidence>
<evidence type="ECO:0000256" key="9">
    <source>
        <dbReference type="ARBA" id="ARBA00023136"/>
    </source>
</evidence>
<evidence type="ECO:0000256" key="3">
    <source>
        <dbReference type="ARBA" id="ARBA00022502"/>
    </source>
</evidence>
<accession>A0ABW4RRQ2</accession>
<comment type="pathway">
    <text evidence="2">Glycolipid biosynthesis; glycosylphosphatidylinositol-anchor biosynthesis.</text>
</comment>
<feature type="transmembrane region" description="Helical" evidence="10">
    <location>
        <begin position="278"/>
        <end position="298"/>
    </location>
</feature>
<sequence length="375" mass="40387">MSQVHRPGLDGTDRRGAGAGVPVAPLVVLWLVTRLVGLGVVAATREHLGLGWRRAFAPWDGPFYLDIAASGYQDHLPATLDQARGAFFPLFPVLVRGVVQLAGTPPVATAVVLNLLLGLAGLLLFHRLSCLLLPPRQALAASLLWVCFPGQLVSTLVMSDALLATLSVATLLALVRRRWLLAGVLGMAATATRPNGVALCFAALAAAVVAWRSGDRRGVVALLLTPLGVLGYWGWLGWHTGRADAWFEIQDRFWHQGLDLGWKFLLIFKNPVELSGDATYMATWAGFGLLALALWCWWRGARLPLVATVLVVVLVAQMVLFSGVGPRARFLMAAFPLLLLVAQKVRGAWLWALAALLGVAQVVLTWAVVSQYVIP</sequence>
<dbReference type="Proteomes" id="UP001597326">
    <property type="component" value="Unassembled WGS sequence"/>
</dbReference>
<keyword evidence="8 10" id="KW-1133">Transmembrane helix</keyword>
<feature type="transmembrane region" description="Helical" evidence="10">
    <location>
        <begin position="218"/>
        <end position="238"/>
    </location>
</feature>
<feature type="transmembrane region" description="Helical" evidence="10">
    <location>
        <begin position="107"/>
        <end position="126"/>
    </location>
</feature>
<gene>
    <name evidence="11" type="ORF">ACFSCS_00890</name>
</gene>
<feature type="transmembrane region" description="Helical" evidence="10">
    <location>
        <begin position="179"/>
        <end position="211"/>
    </location>
</feature>
<comment type="subcellular location">
    <subcellularLocation>
        <location evidence="1">Endoplasmic reticulum membrane</location>
        <topology evidence="1">Multi-pass membrane protein</topology>
    </subcellularLocation>
</comment>
<evidence type="ECO:0000256" key="2">
    <source>
        <dbReference type="ARBA" id="ARBA00004687"/>
    </source>
</evidence>
<evidence type="ECO:0000313" key="12">
    <source>
        <dbReference type="Proteomes" id="UP001597326"/>
    </source>
</evidence>
<evidence type="ECO:0000256" key="4">
    <source>
        <dbReference type="ARBA" id="ARBA00022676"/>
    </source>
</evidence>
<feature type="transmembrane region" description="Helical" evidence="10">
    <location>
        <begin position="348"/>
        <end position="369"/>
    </location>
</feature>